<dbReference type="Gene3D" id="3.10.20.90">
    <property type="entry name" value="Phosphatidylinositol 3-kinase Catalytic Subunit, Chain A, domain 1"/>
    <property type="match status" value="1"/>
</dbReference>
<comment type="caution">
    <text evidence="2">The sequence shown here is derived from an EMBL/GenBank/DDBJ whole genome shotgun (WGS) entry which is preliminary data.</text>
</comment>
<dbReference type="PRINTS" id="PR00348">
    <property type="entry name" value="UBIQUITIN"/>
</dbReference>
<gene>
    <name evidence="2" type="ORF">PROFUN_04127</name>
</gene>
<dbReference type="InParanoid" id="A0A2P6NJK0"/>
<feature type="domain" description="Ubiquitin-like" evidence="1">
    <location>
        <begin position="164"/>
        <end position="239"/>
    </location>
</feature>
<dbReference type="STRING" id="1890364.A0A2P6NJK0"/>
<dbReference type="PANTHER" id="PTHR10666">
    <property type="entry name" value="UBIQUITIN"/>
    <property type="match status" value="1"/>
</dbReference>
<dbReference type="InterPro" id="IPR029071">
    <property type="entry name" value="Ubiquitin-like_domsf"/>
</dbReference>
<evidence type="ECO:0000259" key="1">
    <source>
        <dbReference type="PROSITE" id="PS50053"/>
    </source>
</evidence>
<dbReference type="EMBL" id="MDYQ01000069">
    <property type="protein sequence ID" value="PRP84136.1"/>
    <property type="molecule type" value="Genomic_DNA"/>
</dbReference>
<dbReference type="OrthoDB" id="1043111at2759"/>
<name>A0A2P6NJK0_9EUKA</name>
<dbReference type="SMART" id="SM00213">
    <property type="entry name" value="UBQ"/>
    <property type="match status" value="1"/>
</dbReference>
<organism evidence="2 3">
    <name type="scientific">Planoprotostelium fungivorum</name>
    <dbReference type="NCBI Taxonomy" id="1890364"/>
    <lineage>
        <taxon>Eukaryota</taxon>
        <taxon>Amoebozoa</taxon>
        <taxon>Evosea</taxon>
        <taxon>Variosea</taxon>
        <taxon>Cavosteliida</taxon>
        <taxon>Cavosteliaceae</taxon>
        <taxon>Planoprotostelium</taxon>
    </lineage>
</organism>
<dbReference type="PROSITE" id="PS50053">
    <property type="entry name" value="UBIQUITIN_2"/>
    <property type="match status" value="1"/>
</dbReference>
<proteinExistence type="predicted"/>
<protein>
    <recommendedName>
        <fullName evidence="1">Ubiquitin-like domain-containing protein</fullName>
    </recommendedName>
</protein>
<evidence type="ECO:0000313" key="2">
    <source>
        <dbReference type="EMBL" id="PRP84136.1"/>
    </source>
</evidence>
<keyword evidence="3" id="KW-1185">Reference proteome</keyword>
<dbReference type="InterPro" id="IPR050158">
    <property type="entry name" value="Ubiquitin_ubiquitin-like"/>
</dbReference>
<dbReference type="AlphaFoldDB" id="A0A2P6NJK0"/>
<dbReference type="Pfam" id="PF00240">
    <property type="entry name" value="ubiquitin"/>
    <property type="match status" value="1"/>
</dbReference>
<dbReference type="InterPro" id="IPR019956">
    <property type="entry name" value="Ubiquitin_dom"/>
</dbReference>
<evidence type="ECO:0000313" key="3">
    <source>
        <dbReference type="Proteomes" id="UP000241769"/>
    </source>
</evidence>
<accession>A0A2P6NJK0</accession>
<dbReference type="InterPro" id="IPR000626">
    <property type="entry name" value="Ubiquitin-like_dom"/>
</dbReference>
<reference evidence="2 3" key="1">
    <citation type="journal article" date="2018" name="Genome Biol. Evol.">
        <title>Multiple Roots of Fruiting Body Formation in Amoebozoa.</title>
        <authorList>
            <person name="Hillmann F."/>
            <person name="Forbes G."/>
            <person name="Novohradska S."/>
            <person name="Ferling I."/>
            <person name="Riege K."/>
            <person name="Groth M."/>
            <person name="Westermann M."/>
            <person name="Marz M."/>
            <person name="Spaller T."/>
            <person name="Winckler T."/>
            <person name="Schaap P."/>
            <person name="Glockner G."/>
        </authorList>
    </citation>
    <scope>NUCLEOTIDE SEQUENCE [LARGE SCALE GENOMIC DNA]</scope>
    <source>
        <strain evidence="2 3">Jena</strain>
    </source>
</reference>
<dbReference type="CDD" id="cd17039">
    <property type="entry name" value="Ubl_ubiquitin_like"/>
    <property type="match status" value="1"/>
</dbReference>
<dbReference type="Proteomes" id="UP000241769">
    <property type="component" value="Unassembled WGS sequence"/>
</dbReference>
<dbReference type="SUPFAM" id="SSF54236">
    <property type="entry name" value="Ubiquitin-like"/>
    <property type="match status" value="1"/>
</dbReference>
<sequence>MIYDPALAAEYRRFLLLKFKFGDYDGSRLHPSQPIEQFWKEHRSNATSYKTDCESSFGRIIEAGAEISFESSYGRYQYTLLAYKEVFQMDPPKLQWPAPKRDAHNPATRDVPCLCKTWPFYSINTLKPVLRFPSRSSINITGDSCLPHCNQKKKPSATDFNTPYQIFIRGLTGDWHTITVTAGTTVAELKVLVRDKTMIPTESQRLIWSGKRLSNEMTMDEYGVTKESTVYLYIPLTGC</sequence>